<dbReference type="PANTHER" id="PTHR34818:SF1">
    <property type="entry name" value="PROTEIN BLI-3"/>
    <property type="match status" value="1"/>
</dbReference>
<name>A0ABT3SWA2_9GAMM</name>
<dbReference type="Pfam" id="PF01243">
    <property type="entry name" value="PNPOx_N"/>
    <property type="match status" value="1"/>
</dbReference>
<reference evidence="2" key="1">
    <citation type="submission" date="2019-02" db="EMBL/GenBank/DDBJ databases">
        <authorList>
            <person name="Li S.-H."/>
        </authorList>
    </citation>
    <scope>NUCLEOTIDE SEQUENCE</scope>
    <source>
        <strain evidence="2">IMCC8485</strain>
    </source>
</reference>
<gene>
    <name evidence="2" type="ORF">EYC87_11485</name>
</gene>
<dbReference type="InterPro" id="IPR011576">
    <property type="entry name" value="Pyridox_Oxase_N"/>
</dbReference>
<dbReference type="Proteomes" id="UP001143307">
    <property type="component" value="Unassembled WGS sequence"/>
</dbReference>
<dbReference type="RefSeq" id="WP_279253007.1">
    <property type="nucleotide sequence ID" value="NZ_SHNP01000004.1"/>
</dbReference>
<dbReference type="PANTHER" id="PTHR34818">
    <property type="entry name" value="PROTEIN BLI-3"/>
    <property type="match status" value="1"/>
</dbReference>
<proteinExistence type="predicted"/>
<evidence type="ECO:0000313" key="3">
    <source>
        <dbReference type="Proteomes" id="UP001143307"/>
    </source>
</evidence>
<organism evidence="2 3">
    <name type="scientific">Candidatus Seongchinamella marina</name>
    <dbReference type="NCBI Taxonomy" id="2518990"/>
    <lineage>
        <taxon>Bacteria</taxon>
        <taxon>Pseudomonadati</taxon>
        <taxon>Pseudomonadota</taxon>
        <taxon>Gammaproteobacteria</taxon>
        <taxon>Cellvibrionales</taxon>
        <taxon>Halieaceae</taxon>
        <taxon>Seongchinamella</taxon>
    </lineage>
</organism>
<sequence length="153" mass="17457">MTNIDPGKEDEFFMEVDAAAKKAVWCALATIRNNAPRVRMVHPTWEGKVLWIATGAETAKAKEIQKNAAVDIQFQVAPDDFVHLMVRGTAEVRVDAATKNRVWEVLDYDLTRFWPDGPADESYCLIRIEPFRVELSEMFGSRNKRVWRSPSDS</sequence>
<comment type="caution">
    <text evidence="2">The sequence shown here is derived from an EMBL/GenBank/DDBJ whole genome shotgun (WGS) entry which is preliminary data.</text>
</comment>
<accession>A0ABT3SWA2</accession>
<dbReference type="SUPFAM" id="SSF50475">
    <property type="entry name" value="FMN-binding split barrel"/>
    <property type="match status" value="1"/>
</dbReference>
<dbReference type="InterPro" id="IPR052917">
    <property type="entry name" value="Stress-Dev_Protein"/>
</dbReference>
<evidence type="ECO:0000313" key="2">
    <source>
        <dbReference type="EMBL" id="MCX2974205.1"/>
    </source>
</evidence>
<dbReference type="Gene3D" id="2.30.110.10">
    <property type="entry name" value="Electron Transport, Fmn-binding Protein, Chain A"/>
    <property type="match status" value="1"/>
</dbReference>
<feature type="domain" description="Pyridoxamine 5'-phosphate oxidase N-terminal" evidence="1">
    <location>
        <begin position="16"/>
        <end position="135"/>
    </location>
</feature>
<dbReference type="InterPro" id="IPR012349">
    <property type="entry name" value="Split_barrel_FMN-bd"/>
</dbReference>
<dbReference type="EMBL" id="SHNP01000004">
    <property type="protein sequence ID" value="MCX2974205.1"/>
    <property type="molecule type" value="Genomic_DNA"/>
</dbReference>
<evidence type="ECO:0000259" key="1">
    <source>
        <dbReference type="Pfam" id="PF01243"/>
    </source>
</evidence>
<protein>
    <recommendedName>
        <fullName evidence="1">Pyridoxamine 5'-phosphate oxidase N-terminal domain-containing protein</fullName>
    </recommendedName>
</protein>
<keyword evidence="3" id="KW-1185">Reference proteome</keyword>